<organism evidence="3 4">
    <name type="scientific">Candidatus Glassbacteria bacterium RIFCSPLOWO2_12_FULL_58_11</name>
    <dbReference type="NCBI Taxonomy" id="1817867"/>
    <lineage>
        <taxon>Bacteria</taxon>
        <taxon>Candidatus Glassiibacteriota</taxon>
    </lineage>
</organism>
<dbReference type="Proteomes" id="UP000179129">
    <property type="component" value="Unassembled WGS sequence"/>
</dbReference>
<feature type="domain" description="YqhI" evidence="2">
    <location>
        <begin position="2"/>
        <end position="27"/>
    </location>
</feature>
<reference evidence="3 4" key="1">
    <citation type="journal article" date="2016" name="Nat. Commun.">
        <title>Thousands of microbial genomes shed light on interconnected biogeochemical processes in an aquifer system.</title>
        <authorList>
            <person name="Anantharaman K."/>
            <person name="Brown C.T."/>
            <person name="Hug L.A."/>
            <person name="Sharon I."/>
            <person name="Castelle C.J."/>
            <person name="Probst A.J."/>
            <person name="Thomas B.C."/>
            <person name="Singh A."/>
            <person name="Wilkins M.J."/>
            <person name="Karaoz U."/>
            <person name="Brodie E.L."/>
            <person name="Williams K.H."/>
            <person name="Hubbard S.S."/>
            <person name="Banfield J.F."/>
        </authorList>
    </citation>
    <scope>NUCLEOTIDE SEQUENCE [LARGE SCALE GENOMIC DNA]</scope>
</reference>
<dbReference type="InterPro" id="IPR002925">
    <property type="entry name" value="Dienelactn_hydro"/>
</dbReference>
<dbReference type="SUPFAM" id="SSF53474">
    <property type="entry name" value="alpha/beta-Hydrolases"/>
    <property type="match status" value="1"/>
</dbReference>
<dbReference type="PANTHER" id="PTHR46623">
    <property type="entry name" value="CARBOXYMETHYLENEBUTENOLIDASE-RELATED"/>
    <property type="match status" value="1"/>
</dbReference>
<dbReference type="Gene3D" id="3.40.50.1820">
    <property type="entry name" value="alpha/beta hydrolase"/>
    <property type="match status" value="1"/>
</dbReference>
<sequence length="286" mass="31021">MDQKIIDLYDRYTHGLLGRRDFLSRLAGLAGGTAAASALLPLLQNDYARAEIVRPDDPRLNAEIVKYPGATGEVRACLAAPKGEAKLPGVVVIHENRGLNPHIEDVARRAALDGFLALAPDALSQFGGTPQDEDKARELIGKLDSQATLNNFLAAVTYLKNHPRCTGKVGAVGFCWGGGMANQLAVNSTDLRAAVAFYGRQPEPQDVPRIKAALLLHYAGLDERINSGIPAFEEALKKAGVAYKIYMYEGANHAFHNDTNAARYDKAAGQLAWQRTVEFLKEKLKS</sequence>
<dbReference type="PROSITE" id="PS51318">
    <property type="entry name" value="TAT"/>
    <property type="match status" value="1"/>
</dbReference>
<gene>
    <name evidence="3" type="ORF">A3F83_13025</name>
</gene>
<proteinExistence type="predicted"/>
<dbReference type="InterPro" id="IPR029058">
    <property type="entry name" value="AB_hydrolase_fold"/>
</dbReference>
<dbReference type="GO" id="GO:0016787">
    <property type="term" value="F:hydrolase activity"/>
    <property type="evidence" value="ECO:0007669"/>
    <property type="project" value="InterPro"/>
</dbReference>
<protein>
    <submittedName>
        <fullName evidence="3">Carboxymethylenebutenolidase</fullName>
    </submittedName>
</protein>
<dbReference type="InterPro" id="IPR051049">
    <property type="entry name" value="Dienelactone_hydrolase-like"/>
</dbReference>
<name>A0A1F5Z2Z0_9BACT</name>
<evidence type="ECO:0000259" key="1">
    <source>
        <dbReference type="Pfam" id="PF01738"/>
    </source>
</evidence>
<dbReference type="PANTHER" id="PTHR46623:SF6">
    <property type="entry name" value="ALPHA_BETA-HYDROLASES SUPERFAMILY PROTEIN"/>
    <property type="match status" value="1"/>
</dbReference>
<feature type="domain" description="Dienelactone hydrolase" evidence="1">
    <location>
        <begin position="75"/>
        <end position="282"/>
    </location>
</feature>
<dbReference type="EMBL" id="MFIX01000025">
    <property type="protein sequence ID" value="OGG06537.1"/>
    <property type="molecule type" value="Genomic_DNA"/>
</dbReference>
<accession>A0A1F5Z2Z0</accession>
<evidence type="ECO:0000259" key="2">
    <source>
        <dbReference type="Pfam" id="PF23678"/>
    </source>
</evidence>
<comment type="caution">
    <text evidence="3">The sequence shown here is derived from an EMBL/GenBank/DDBJ whole genome shotgun (WGS) entry which is preliminary data.</text>
</comment>
<dbReference type="InterPro" id="IPR006311">
    <property type="entry name" value="TAT_signal"/>
</dbReference>
<dbReference type="InterPro" id="IPR057802">
    <property type="entry name" value="YqhI_dom"/>
</dbReference>
<dbReference type="Pfam" id="PF23678">
    <property type="entry name" value="YqhI"/>
    <property type="match status" value="1"/>
</dbReference>
<dbReference type="Pfam" id="PF01738">
    <property type="entry name" value="DLH"/>
    <property type="match status" value="1"/>
</dbReference>
<evidence type="ECO:0000313" key="4">
    <source>
        <dbReference type="Proteomes" id="UP000179129"/>
    </source>
</evidence>
<dbReference type="AlphaFoldDB" id="A0A1F5Z2Z0"/>
<evidence type="ECO:0000313" key="3">
    <source>
        <dbReference type="EMBL" id="OGG06537.1"/>
    </source>
</evidence>